<dbReference type="Pfam" id="PF13400">
    <property type="entry name" value="Tad"/>
    <property type="match status" value="1"/>
</dbReference>
<sequence>MPFHTAIKRFAADESGTMLVMWGLSFVVLFGIVALSFDLGRVGITRSELQAYADNIALAAAGELDGKADALIRAQSAASTLIADRKTFGTGDDTLSGAADFALTYYSAVPDSDTSTLSAVTTDPAEARYVHADVIDSTVGATFGAAFSTLTGNSGPNELASAEAVAGFTQYACDVTPLMFCIPPGFIADANVGTMIRLRSGGNGAAWGPGDFGFLDPAKVEVDDEGPCAGLNGINMDACLLGAEGSITQCFDQRGVDIEPGQKVGIEDAVFNVRFDMYSAIMNSERNDPNFAPAPNVIKGIVPNGGGSCIGNNEEISPDTVGLPRDTCFGSGTCSRYGDGNWAVGRADYVNINYAGTDPHPLATTRYAYYLAEIAAAGGPGSATAILSDLSETGRPQCSTHQSSDPKRRVIIAAGVDCVATPISGAATDVPVKEFVEIFLTEPVGDDGTSPPNVDIWGEVIGSAGGGVGGTGDAGIFRDLVQLYR</sequence>
<reference evidence="3 4" key="1">
    <citation type="submission" date="2018-10" db="EMBL/GenBank/DDBJ databases">
        <title>Parasedimentitalea marina sp. nov., a psychrophilic bacterium isolated from deep seawater of the New Britain Trench.</title>
        <authorList>
            <person name="Cao J."/>
        </authorList>
    </citation>
    <scope>NUCLEOTIDE SEQUENCE [LARGE SCALE GENOMIC DNA]</scope>
    <source>
        <strain evidence="3 4">W43</strain>
    </source>
</reference>
<name>A0A3T0N201_9RHOB</name>
<feature type="domain" description="Putative Flp pilus-assembly TadG-like N-terminal" evidence="2">
    <location>
        <begin position="16"/>
        <end position="62"/>
    </location>
</feature>
<gene>
    <name evidence="3" type="ORF">EBB79_09010</name>
</gene>
<feature type="transmembrane region" description="Helical" evidence="1">
    <location>
        <begin position="20"/>
        <end position="40"/>
    </location>
</feature>
<keyword evidence="4" id="KW-1185">Reference proteome</keyword>
<keyword evidence="1" id="KW-0472">Membrane</keyword>
<dbReference type="RefSeq" id="WP_127748575.1">
    <property type="nucleotide sequence ID" value="NZ_CP033219.1"/>
</dbReference>
<dbReference type="InterPro" id="IPR028087">
    <property type="entry name" value="Tad_N"/>
</dbReference>
<evidence type="ECO:0000256" key="1">
    <source>
        <dbReference type="SAM" id="Phobius"/>
    </source>
</evidence>
<dbReference type="AlphaFoldDB" id="A0A3T0N201"/>
<proteinExistence type="predicted"/>
<evidence type="ECO:0000313" key="4">
    <source>
        <dbReference type="Proteomes" id="UP000283063"/>
    </source>
</evidence>
<dbReference type="OrthoDB" id="8014659at2"/>
<dbReference type="KEGG" id="sedi:EBB79_09010"/>
<dbReference type="EMBL" id="CP033219">
    <property type="protein sequence ID" value="AZV78017.1"/>
    <property type="molecule type" value="Genomic_DNA"/>
</dbReference>
<keyword evidence="1" id="KW-1133">Transmembrane helix</keyword>
<organism evidence="3 4">
    <name type="scientific">Parasedimentitalea marina</name>
    <dbReference type="NCBI Taxonomy" id="2483033"/>
    <lineage>
        <taxon>Bacteria</taxon>
        <taxon>Pseudomonadati</taxon>
        <taxon>Pseudomonadota</taxon>
        <taxon>Alphaproteobacteria</taxon>
        <taxon>Rhodobacterales</taxon>
        <taxon>Paracoccaceae</taxon>
        <taxon>Parasedimentitalea</taxon>
    </lineage>
</organism>
<accession>A0A3T0N201</accession>
<dbReference type="Proteomes" id="UP000283063">
    <property type="component" value="Chromosome"/>
</dbReference>
<keyword evidence="1" id="KW-0812">Transmembrane</keyword>
<evidence type="ECO:0000259" key="2">
    <source>
        <dbReference type="Pfam" id="PF13400"/>
    </source>
</evidence>
<protein>
    <recommendedName>
        <fullName evidence="2">Putative Flp pilus-assembly TadG-like N-terminal domain-containing protein</fullName>
    </recommendedName>
</protein>
<evidence type="ECO:0000313" key="3">
    <source>
        <dbReference type="EMBL" id="AZV78017.1"/>
    </source>
</evidence>